<dbReference type="CDD" id="cd07067">
    <property type="entry name" value="HP_PGM_like"/>
    <property type="match status" value="1"/>
</dbReference>
<feature type="active site" description="Proton donor/acceptor" evidence="1">
    <location>
        <position position="83"/>
    </location>
</feature>
<dbReference type="InterPro" id="IPR029033">
    <property type="entry name" value="His_PPase_superfam"/>
</dbReference>
<dbReference type="EMBL" id="CADCUG010000133">
    <property type="protein sequence ID" value="CAA9349616.1"/>
    <property type="molecule type" value="Genomic_DNA"/>
</dbReference>
<feature type="compositionally biased region" description="Low complexity" evidence="3">
    <location>
        <begin position="219"/>
        <end position="235"/>
    </location>
</feature>
<keyword evidence="4" id="KW-0378">Hydrolase</keyword>
<protein>
    <submittedName>
        <fullName evidence="4">Glucosyl-3-phosphoglycerate phosphatase</fullName>
        <ecNumber evidence="4">3.1.3.85</ecNumber>
    </submittedName>
</protein>
<dbReference type="Pfam" id="PF00300">
    <property type="entry name" value="His_Phos_1"/>
    <property type="match status" value="1"/>
</dbReference>
<dbReference type="Gene3D" id="3.40.50.1240">
    <property type="entry name" value="Phosphoglycerate mutase-like"/>
    <property type="match status" value="1"/>
</dbReference>
<evidence type="ECO:0000256" key="3">
    <source>
        <dbReference type="SAM" id="MobiDB-lite"/>
    </source>
</evidence>
<name>A0A6J4M4E9_9ACTN</name>
<dbReference type="SMART" id="SM00855">
    <property type="entry name" value="PGAM"/>
    <property type="match status" value="1"/>
</dbReference>
<proteinExistence type="predicted"/>
<dbReference type="InterPro" id="IPR013078">
    <property type="entry name" value="His_Pase_superF_clade-1"/>
</dbReference>
<feature type="binding site" evidence="2">
    <location>
        <position position="59"/>
    </location>
    <ligand>
        <name>substrate</name>
    </ligand>
</feature>
<sequence length="235" mass="25124">MSRRLVVWRHGRTEWNAQGIAQGQSDVPLDDVGREQASTAAPLVARYEPARIVSSDLSRALDTAQALADLAGLAVQPDPRLREFDLGAREGQTMQESFAMFPDEMAAWQRGEEARFGAGETLGEAAKRFAAALDDVADATGPGDVSVVVSHGGGMRAGICAWLGFPQSLWGRFGGFGNCRWAVLQEQTGRRGHFRITDWNAGAVPEYDNDSDGQHAGRAAAPADDTDAAPNADDV</sequence>
<evidence type="ECO:0000256" key="2">
    <source>
        <dbReference type="PIRSR" id="PIRSR613078-2"/>
    </source>
</evidence>
<accession>A0A6J4M4E9</accession>
<dbReference type="PANTHER" id="PTHR48100">
    <property type="entry name" value="BROAD-SPECIFICITY PHOSPHATASE YOR283W-RELATED"/>
    <property type="match status" value="1"/>
</dbReference>
<feature type="active site" description="Tele-phosphohistidine intermediate" evidence="1">
    <location>
        <position position="10"/>
    </location>
</feature>
<dbReference type="PANTHER" id="PTHR48100:SF62">
    <property type="entry name" value="GLUCOSYL-3-PHOSPHOGLYCERATE PHOSPHATASE"/>
    <property type="match status" value="1"/>
</dbReference>
<dbReference type="SUPFAM" id="SSF53254">
    <property type="entry name" value="Phosphoglycerate mutase-like"/>
    <property type="match status" value="1"/>
</dbReference>
<dbReference type="GO" id="GO:0016791">
    <property type="term" value="F:phosphatase activity"/>
    <property type="evidence" value="ECO:0007669"/>
    <property type="project" value="TreeGrafter"/>
</dbReference>
<feature type="region of interest" description="Disordered" evidence="3">
    <location>
        <begin position="203"/>
        <end position="235"/>
    </location>
</feature>
<evidence type="ECO:0000256" key="1">
    <source>
        <dbReference type="PIRSR" id="PIRSR613078-1"/>
    </source>
</evidence>
<dbReference type="EC" id="3.1.3.85" evidence="4"/>
<gene>
    <name evidence="4" type="ORF">AVDCRST_MAG29-2145</name>
</gene>
<dbReference type="AlphaFoldDB" id="A0A6J4M4E9"/>
<reference evidence="4" key="1">
    <citation type="submission" date="2020-02" db="EMBL/GenBank/DDBJ databases">
        <authorList>
            <person name="Meier V. D."/>
        </authorList>
    </citation>
    <scope>NUCLEOTIDE SEQUENCE</scope>
    <source>
        <strain evidence="4">AVDCRST_MAG29</strain>
    </source>
</reference>
<dbReference type="GO" id="GO:0005737">
    <property type="term" value="C:cytoplasm"/>
    <property type="evidence" value="ECO:0007669"/>
    <property type="project" value="TreeGrafter"/>
</dbReference>
<organism evidence="4">
    <name type="scientific">uncultured Nocardioidaceae bacterium</name>
    <dbReference type="NCBI Taxonomy" id="253824"/>
    <lineage>
        <taxon>Bacteria</taxon>
        <taxon>Bacillati</taxon>
        <taxon>Actinomycetota</taxon>
        <taxon>Actinomycetes</taxon>
        <taxon>Propionibacteriales</taxon>
        <taxon>Nocardioidaceae</taxon>
        <taxon>environmental samples</taxon>
    </lineage>
</organism>
<feature type="binding site" evidence="2">
    <location>
        <begin position="9"/>
        <end position="16"/>
    </location>
    <ligand>
        <name>substrate</name>
    </ligand>
</feature>
<evidence type="ECO:0000313" key="4">
    <source>
        <dbReference type="EMBL" id="CAA9349616.1"/>
    </source>
</evidence>
<dbReference type="InterPro" id="IPR050275">
    <property type="entry name" value="PGM_Phosphatase"/>
</dbReference>